<accession>A0A0F9WWS6</accession>
<protein>
    <submittedName>
        <fullName evidence="1">Uncharacterized protein</fullName>
    </submittedName>
</protein>
<sequence>MTFPIVEILCNECGKSMMVSKPAVIASDKEGYDKLVIFRYVCATDRKSVSMRMYIPDIKTELASAGYTTMKEDWTNKEEQFEDLSGNKYDPVIINGVYICPKCKGVDGSMISIFSLHSQNDDPDYFHYRCPNCFMDFKIENKPTKDFSITF</sequence>
<proteinExistence type="predicted"/>
<dbReference type="EMBL" id="LAZR01000107">
    <property type="protein sequence ID" value="KKN90826.1"/>
    <property type="molecule type" value="Genomic_DNA"/>
</dbReference>
<organism evidence="1">
    <name type="scientific">marine sediment metagenome</name>
    <dbReference type="NCBI Taxonomy" id="412755"/>
    <lineage>
        <taxon>unclassified sequences</taxon>
        <taxon>metagenomes</taxon>
        <taxon>ecological metagenomes</taxon>
    </lineage>
</organism>
<gene>
    <name evidence="1" type="ORF">LCGC14_0224090</name>
</gene>
<reference evidence="1" key="1">
    <citation type="journal article" date="2015" name="Nature">
        <title>Complex archaea that bridge the gap between prokaryotes and eukaryotes.</title>
        <authorList>
            <person name="Spang A."/>
            <person name="Saw J.H."/>
            <person name="Jorgensen S.L."/>
            <person name="Zaremba-Niedzwiedzka K."/>
            <person name="Martijn J."/>
            <person name="Lind A.E."/>
            <person name="van Eijk R."/>
            <person name="Schleper C."/>
            <person name="Guy L."/>
            <person name="Ettema T.J."/>
        </authorList>
    </citation>
    <scope>NUCLEOTIDE SEQUENCE</scope>
</reference>
<dbReference type="AlphaFoldDB" id="A0A0F9WWS6"/>
<comment type="caution">
    <text evidence="1">The sequence shown here is derived from an EMBL/GenBank/DDBJ whole genome shotgun (WGS) entry which is preliminary data.</text>
</comment>
<evidence type="ECO:0000313" key="1">
    <source>
        <dbReference type="EMBL" id="KKN90826.1"/>
    </source>
</evidence>
<name>A0A0F9WWS6_9ZZZZ</name>